<evidence type="ECO:0000256" key="7">
    <source>
        <dbReference type="ARBA" id="ARBA00023157"/>
    </source>
</evidence>
<evidence type="ECO:0000256" key="8">
    <source>
        <dbReference type="ARBA" id="ARBA00023288"/>
    </source>
</evidence>
<evidence type="ECO:0000256" key="2">
    <source>
        <dbReference type="ARBA" id="ARBA00004613"/>
    </source>
</evidence>
<keyword evidence="5" id="KW-0472">Membrane</keyword>
<sequence>MIQSLDPKSGDYYSVPCDLGTEQLSVTKTILVGAGVNQFEVAKKLSSITPRFILHEMRFSSIAIFAFAGSALSSALAQGLGKDSGASTSPDSDGCFESCFRKSGCPPGDEACFCTRQDVVDRTACCVSKECSPEAQKIVGILAHFTCQRGTVKVPQKQADGCKTSKDSRMLMG</sequence>
<accession>A0ABR1MQJ3</accession>
<evidence type="ECO:0000256" key="4">
    <source>
        <dbReference type="ARBA" id="ARBA00022525"/>
    </source>
</evidence>
<keyword evidence="5" id="KW-0336">GPI-anchor</keyword>
<feature type="domain" description="CFEM" evidence="9">
    <location>
        <begin position="94"/>
        <end position="147"/>
    </location>
</feature>
<evidence type="ECO:0000313" key="11">
    <source>
        <dbReference type="Proteomes" id="UP001365128"/>
    </source>
</evidence>
<keyword evidence="7" id="KW-1015">Disulfide bond</keyword>
<evidence type="ECO:0000256" key="5">
    <source>
        <dbReference type="ARBA" id="ARBA00022622"/>
    </source>
</evidence>
<keyword evidence="5" id="KW-0325">Glycoprotein</keyword>
<keyword evidence="11" id="KW-1185">Reference proteome</keyword>
<protein>
    <recommendedName>
        <fullName evidence="9">CFEM domain-containing protein</fullName>
    </recommendedName>
</protein>
<dbReference type="Pfam" id="PF05730">
    <property type="entry name" value="CFEM"/>
    <property type="match status" value="1"/>
</dbReference>
<evidence type="ECO:0000256" key="1">
    <source>
        <dbReference type="ARBA" id="ARBA00004589"/>
    </source>
</evidence>
<evidence type="ECO:0000259" key="9">
    <source>
        <dbReference type="Pfam" id="PF05730"/>
    </source>
</evidence>
<comment type="caution">
    <text evidence="10">The sequence shown here is derived from an EMBL/GenBank/DDBJ whole genome shotgun (WGS) entry which is preliminary data.</text>
</comment>
<keyword evidence="6" id="KW-0732">Signal</keyword>
<dbReference type="InterPro" id="IPR008427">
    <property type="entry name" value="Extracellular_membr_CFEM_dom"/>
</dbReference>
<organism evidence="10 11">
    <name type="scientific">Phyllosticta citricarpa</name>
    <dbReference type="NCBI Taxonomy" id="55181"/>
    <lineage>
        <taxon>Eukaryota</taxon>
        <taxon>Fungi</taxon>
        <taxon>Dikarya</taxon>
        <taxon>Ascomycota</taxon>
        <taxon>Pezizomycotina</taxon>
        <taxon>Dothideomycetes</taxon>
        <taxon>Dothideomycetes incertae sedis</taxon>
        <taxon>Botryosphaeriales</taxon>
        <taxon>Phyllostictaceae</taxon>
        <taxon>Phyllosticta</taxon>
    </lineage>
</organism>
<comment type="subcellular location">
    <subcellularLocation>
        <location evidence="1">Membrane</location>
        <topology evidence="1">Lipid-anchor</topology>
        <topology evidence="1">GPI-anchor</topology>
    </subcellularLocation>
    <subcellularLocation>
        <location evidence="2">Secreted</location>
    </subcellularLocation>
</comment>
<keyword evidence="4" id="KW-0964">Secreted</keyword>
<evidence type="ECO:0000256" key="6">
    <source>
        <dbReference type="ARBA" id="ARBA00022729"/>
    </source>
</evidence>
<dbReference type="EMBL" id="JBBPDW010000003">
    <property type="protein sequence ID" value="KAK7554598.1"/>
    <property type="molecule type" value="Genomic_DNA"/>
</dbReference>
<evidence type="ECO:0000256" key="3">
    <source>
        <dbReference type="ARBA" id="ARBA00010031"/>
    </source>
</evidence>
<dbReference type="Proteomes" id="UP001365128">
    <property type="component" value="Unassembled WGS sequence"/>
</dbReference>
<name>A0ABR1MQJ3_9PEZI</name>
<keyword evidence="8" id="KW-0449">Lipoprotein</keyword>
<proteinExistence type="inferred from homology"/>
<reference evidence="10 11" key="1">
    <citation type="submission" date="2024-04" db="EMBL/GenBank/DDBJ databases">
        <title>Phyllosticta paracitricarpa is synonymous to the EU quarantine fungus P. citricarpa based on phylogenomic analyses.</title>
        <authorList>
            <consortium name="Lawrence Berkeley National Laboratory"/>
            <person name="Van Ingen-Buijs V.A."/>
            <person name="Van Westerhoven A.C."/>
            <person name="Haridas S."/>
            <person name="Skiadas P."/>
            <person name="Martin F."/>
            <person name="Groenewald J.Z."/>
            <person name="Crous P.W."/>
            <person name="Seidl M.F."/>
        </authorList>
    </citation>
    <scope>NUCLEOTIDE SEQUENCE [LARGE SCALE GENOMIC DNA]</scope>
    <source>
        <strain evidence="10 11">CBS 122670</strain>
    </source>
</reference>
<comment type="similarity">
    <text evidence="3">Belongs to the RBT5 family.</text>
</comment>
<gene>
    <name evidence="10" type="ORF">IWX46DRAFT_637551</name>
</gene>
<evidence type="ECO:0000313" key="10">
    <source>
        <dbReference type="EMBL" id="KAK7554598.1"/>
    </source>
</evidence>